<keyword evidence="5" id="KW-1185">Reference proteome</keyword>
<dbReference type="InterPro" id="IPR051925">
    <property type="entry name" value="RNA-binding_domain"/>
</dbReference>
<dbReference type="SUPFAM" id="SSF75471">
    <property type="entry name" value="YhbY-like"/>
    <property type="match status" value="1"/>
</dbReference>
<dbReference type="InterPro" id="IPR017924">
    <property type="entry name" value="RNA-binding_YhbY"/>
</dbReference>
<keyword evidence="1 2" id="KW-0694">RNA-binding</keyword>
<dbReference type="InParanoid" id="A0A5R8QE60"/>
<dbReference type="PANTHER" id="PTHR40065:SF3">
    <property type="entry name" value="RNA-BINDING PROTEIN YHBY"/>
    <property type="match status" value="1"/>
</dbReference>
<gene>
    <name evidence="4" type="primary">yhbY</name>
    <name evidence="4" type="ORF">FEZ08_06140</name>
</gene>
<dbReference type="Proteomes" id="UP000306912">
    <property type="component" value="Unassembled WGS sequence"/>
</dbReference>
<dbReference type="OrthoDB" id="9797519at2"/>
<name>A0A5R8QE60_9FIRM</name>
<comment type="caution">
    <text evidence="4">The sequence shown here is derived from an EMBL/GenBank/DDBJ whole genome shotgun (WGS) entry which is preliminary data.</text>
</comment>
<dbReference type="PROSITE" id="PS51295">
    <property type="entry name" value="CRM"/>
    <property type="match status" value="1"/>
</dbReference>
<dbReference type="RefSeq" id="WP_138190835.1">
    <property type="nucleotide sequence ID" value="NZ_VBWP01000004.1"/>
</dbReference>
<dbReference type="NCBIfam" id="TIGR00253">
    <property type="entry name" value="RNA_bind_YhbY"/>
    <property type="match status" value="1"/>
</dbReference>
<dbReference type="FunCoup" id="A0A5R8QE60">
    <property type="interactions" value="80"/>
</dbReference>
<evidence type="ECO:0000313" key="4">
    <source>
        <dbReference type="EMBL" id="TLG74283.1"/>
    </source>
</evidence>
<proteinExistence type="predicted"/>
<organism evidence="4 5">
    <name type="scientific">Culicoidibacter larvae</name>
    <dbReference type="NCBI Taxonomy" id="2579976"/>
    <lineage>
        <taxon>Bacteria</taxon>
        <taxon>Bacillati</taxon>
        <taxon>Bacillota</taxon>
        <taxon>Culicoidibacteria</taxon>
        <taxon>Culicoidibacterales</taxon>
        <taxon>Culicoidibacteraceae</taxon>
        <taxon>Culicoidibacter</taxon>
    </lineage>
</organism>
<accession>A0A5R8QE60</accession>
<dbReference type="PANTHER" id="PTHR40065">
    <property type="entry name" value="RNA-BINDING PROTEIN YHBY"/>
    <property type="match status" value="1"/>
</dbReference>
<dbReference type="GO" id="GO:0003723">
    <property type="term" value="F:RNA binding"/>
    <property type="evidence" value="ECO:0007669"/>
    <property type="project" value="UniProtKB-UniRule"/>
</dbReference>
<dbReference type="InterPro" id="IPR035920">
    <property type="entry name" value="YhbY-like_sf"/>
</dbReference>
<evidence type="ECO:0000256" key="1">
    <source>
        <dbReference type="ARBA" id="ARBA00022884"/>
    </source>
</evidence>
<dbReference type="Pfam" id="PF01985">
    <property type="entry name" value="CRS1_YhbY"/>
    <property type="match status" value="1"/>
</dbReference>
<dbReference type="InterPro" id="IPR001890">
    <property type="entry name" value="RNA-binding_CRM"/>
</dbReference>
<feature type="domain" description="CRM" evidence="3">
    <location>
        <begin position="1"/>
        <end position="96"/>
    </location>
</feature>
<dbReference type="SMART" id="SM01103">
    <property type="entry name" value="CRS1_YhbY"/>
    <property type="match status" value="1"/>
</dbReference>
<dbReference type="EMBL" id="VBWP01000004">
    <property type="protein sequence ID" value="TLG74283.1"/>
    <property type="molecule type" value="Genomic_DNA"/>
</dbReference>
<evidence type="ECO:0000313" key="5">
    <source>
        <dbReference type="Proteomes" id="UP000306912"/>
    </source>
</evidence>
<evidence type="ECO:0000259" key="3">
    <source>
        <dbReference type="PROSITE" id="PS51295"/>
    </source>
</evidence>
<dbReference type="AlphaFoldDB" id="A0A5R8QE60"/>
<dbReference type="Gene3D" id="3.30.110.60">
    <property type="entry name" value="YhbY-like"/>
    <property type="match status" value="1"/>
</dbReference>
<protein>
    <submittedName>
        <fullName evidence="4">Ribosome assembly RNA-binding protein YhbY</fullName>
    </submittedName>
</protein>
<sequence>MLTGKQKNYLRGLANQLKPGFQIGKDGISENLLSALDSYIEAHSLVKIHLLQTYDGDKKETAELLAENLRAQVVQIIGSMIILYRFSKKSDIVLPR</sequence>
<evidence type="ECO:0000256" key="2">
    <source>
        <dbReference type="PROSITE-ProRule" id="PRU00626"/>
    </source>
</evidence>
<reference evidence="4 5" key="1">
    <citation type="submission" date="2019-05" db="EMBL/GenBank/DDBJ databases">
        <title>Culicoidintestinum kansasii gen. nov., sp. nov. from the gastrointestinal tract of the biting midge, Culicoides sonorensis.</title>
        <authorList>
            <person name="Neupane S."/>
            <person name="Ghosh A."/>
            <person name="Gunther S."/>
            <person name="Martin K."/>
            <person name="Zurek L."/>
        </authorList>
    </citation>
    <scope>NUCLEOTIDE SEQUENCE [LARGE SCALE GENOMIC DNA]</scope>
    <source>
        <strain evidence="4 5">CS-1</strain>
    </source>
</reference>